<organism evidence="2 3">
    <name type="scientific">Arcanobacterium phocae</name>
    <dbReference type="NCBI Taxonomy" id="131112"/>
    <lineage>
        <taxon>Bacteria</taxon>
        <taxon>Bacillati</taxon>
        <taxon>Actinomycetota</taxon>
        <taxon>Actinomycetes</taxon>
        <taxon>Actinomycetales</taxon>
        <taxon>Actinomycetaceae</taxon>
        <taxon>Arcanobacterium</taxon>
    </lineage>
</organism>
<dbReference type="InterPro" id="IPR015947">
    <property type="entry name" value="PUA-like_sf"/>
</dbReference>
<dbReference type="InterPro" id="IPR009326">
    <property type="entry name" value="DUF984"/>
</dbReference>
<name>A0A1H2LCX0_9ACTO</name>
<feature type="domain" description="ASCH" evidence="1">
    <location>
        <begin position="44"/>
        <end position="166"/>
    </location>
</feature>
<keyword evidence="3" id="KW-1185">Reference proteome</keyword>
<dbReference type="SUPFAM" id="SSF88697">
    <property type="entry name" value="PUA domain-like"/>
    <property type="match status" value="1"/>
</dbReference>
<evidence type="ECO:0000259" key="1">
    <source>
        <dbReference type="SMART" id="SM01022"/>
    </source>
</evidence>
<proteinExistence type="predicted"/>
<protein>
    <submittedName>
        <fullName evidence="2">Uncharacterized protein YhfF</fullName>
    </submittedName>
</protein>
<dbReference type="PANTHER" id="PTHR39203:SF1">
    <property type="entry name" value="CYTOPLASMIC PROTEIN"/>
    <property type="match status" value="1"/>
</dbReference>
<dbReference type="RefSeq" id="WP_091279828.1">
    <property type="nucleotide sequence ID" value="NZ_JABAPH010000009.1"/>
</dbReference>
<dbReference type="InterPro" id="IPR007374">
    <property type="entry name" value="ASCH_domain"/>
</dbReference>
<reference evidence="3" key="1">
    <citation type="submission" date="2016-10" db="EMBL/GenBank/DDBJ databases">
        <authorList>
            <person name="Varghese N."/>
            <person name="Submissions S."/>
        </authorList>
    </citation>
    <scope>NUCLEOTIDE SEQUENCE [LARGE SCALE GENOMIC DNA]</scope>
    <source>
        <strain evidence="3">DSM 10002</strain>
    </source>
</reference>
<dbReference type="Gene3D" id="3.10.400.10">
    <property type="entry name" value="Sulfate adenylyltransferase"/>
    <property type="match status" value="1"/>
</dbReference>
<dbReference type="OrthoDB" id="9807542at2"/>
<accession>A0A1H2LCX0</accession>
<dbReference type="STRING" id="131112.SAMN04489737_0638"/>
<dbReference type="GeneID" id="65344382"/>
<evidence type="ECO:0000313" key="2">
    <source>
        <dbReference type="EMBL" id="SDU78843.1"/>
    </source>
</evidence>
<dbReference type="SMART" id="SM01022">
    <property type="entry name" value="ASCH"/>
    <property type="match status" value="1"/>
</dbReference>
<gene>
    <name evidence="2" type="ORF">SAMN04489737_0638</name>
</gene>
<dbReference type="Pfam" id="PF04266">
    <property type="entry name" value="ASCH"/>
    <property type="match status" value="1"/>
</dbReference>
<dbReference type="AlphaFoldDB" id="A0A1H2LCX0"/>
<sequence>MFVPEPQAAELSAFWTRAKTRSKLAEVPGVMGMTDVVAVEPPAFAFGDGTRELASQLAHLVVSGVKTATSSYAPVYDVNDEAYPRVGDLAILLDGDAHPVALLRNRKVEIIPFNEISDDIAQAEGEGPLTQWLAEHTRIFTTDAHDLGLEFNENASVIVEYFDVMYRADTDIAL</sequence>
<dbReference type="PANTHER" id="PTHR39203">
    <property type="entry name" value="CYTOPLASMIC PROTEIN-RELATED"/>
    <property type="match status" value="1"/>
</dbReference>
<dbReference type="Proteomes" id="UP000214355">
    <property type="component" value="Chromosome I"/>
</dbReference>
<dbReference type="EMBL" id="LT629804">
    <property type="protein sequence ID" value="SDU78843.1"/>
    <property type="molecule type" value="Genomic_DNA"/>
</dbReference>
<evidence type="ECO:0000313" key="3">
    <source>
        <dbReference type="Proteomes" id="UP000214355"/>
    </source>
</evidence>